<gene>
    <name evidence="1" type="ORF">R69658_07065</name>
</gene>
<dbReference type="Proteomes" id="UP000674425">
    <property type="component" value="Unassembled WGS sequence"/>
</dbReference>
<evidence type="ECO:0008006" key="3">
    <source>
        <dbReference type="Google" id="ProtNLM"/>
    </source>
</evidence>
<sequence length="359" mass="41725">MATTIEDRMILLLNERVRLAPREDNRAIGEEQRRSSDSLLLRPDPGRGYMERLAAYTRISVQRWRKVFHRRQRPTSDMIEALARLFPHYAFWLVTGITDAANGHVAPDNAQTFPERLCAQSDGASQYFRKSLMLFRRLFEESGVNLEDGHQRMYAGQRTRPLAHWHDIPLVDAAYRISQSTEYYELREIWTSREKCRVNDLKRIWPTSPDDRPRVQPAKDAKEQALSFPVLGGDLRTAHQDHCDLYYVPRSPCPTRFALSVLNTLPAELTGEELEHLRTWLKRLRDDDLSVFFQYLEHHGIDRKLIFPSEPETTRFAWLGMAESEIDGFVSYVRRLRSSRPRDSYPARTGGRLASHSGA</sequence>
<keyword evidence="2" id="KW-1185">Reference proteome</keyword>
<protein>
    <recommendedName>
        <fullName evidence="3">Helix-turn-helix domain-containing protein</fullName>
    </recommendedName>
</protein>
<dbReference type="RefSeq" id="WP_200621997.1">
    <property type="nucleotide sequence ID" value="NZ_CAJNAU010000115.1"/>
</dbReference>
<dbReference type="InterPro" id="IPR010982">
    <property type="entry name" value="Lambda_DNA-bd_dom_sf"/>
</dbReference>
<dbReference type="EMBL" id="CAJNAU010000115">
    <property type="protein sequence ID" value="CAE6848961.1"/>
    <property type="molecule type" value="Genomic_DNA"/>
</dbReference>
<proteinExistence type="predicted"/>
<evidence type="ECO:0000313" key="2">
    <source>
        <dbReference type="Proteomes" id="UP000674425"/>
    </source>
</evidence>
<evidence type="ECO:0000313" key="1">
    <source>
        <dbReference type="EMBL" id="CAE6848961.1"/>
    </source>
</evidence>
<comment type="caution">
    <text evidence="1">The sequence shown here is derived from an EMBL/GenBank/DDBJ whole genome shotgun (WGS) entry which is preliminary data.</text>
</comment>
<name>A0ABN7N5I2_9BURK</name>
<dbReference type="Gene3D" id="1.10.260.40">
    <property type="entry name" value="lambda repressor-like DNA-binding domains"/>
    <property type="match status" value="1"/>
</dbReference>
<organism evidence="1 2">
    <name type="scientific">Paraburkholderia aspalathi</name>
    <dbReference type="NCBI Taxonomy" id="1324617"/>
    <lineage>
        <taxon>Bacteria</taxon>
        <taxon>Pseudomonadati</taxon>
        <taxon>Pseudomonadota</taxon>
        <taxon>Betaproteobacteria</taxon>
        <taxon>Burkholderiales</taxon>
        <taxon>Burkholderiaceae</taxon>
        <taxon>Paraburkholderia</taxon>
    </lineage>
</organism>
<accession>A0ABN7N5I2</accession>
<reference evidence="1 2" key="1">
    <citation type="submission" date="2021-02" db="EMBL/GenBank/DDBJ databases">
        <authorList>
            <person name="Vanwijnsberghe S."/>
        </authorList>
    </citation>
    <scope>NUCLEOTIDE SEQUENCE [LARGE SCALE GENOMIC DNA]</scope>
    <source>
        <strain evidence="1 2">R-69658</strain>
    </source>
</reference>